<evidence type="ECO:0000313" key="4">
    <source>
        <dbReference type="Proteomes" id="UP000250166"/>
    </source>
</evidence>
<accession>A0A2X3BSD2</accession>
<dbReference type="Proteomes" id="UP000250166">
    <property type="component" value="Unassembled WGS sequence"/>
</dbReference>
<dbReference type="InterPro" id="IPR052376">
    <property type="entry name" value="Oxidative_Scav/Glycosyltrans"/>
</dbReference>
<evidence type="ECO:0000259" key="2">
    <source>
        <dbReference type="Pfam" id="PF02591"/>
    </source>
</evidence>
<dbReference type="Pfam" id="PF02591">
    <property type="entry name" value="Zn_ribbon_9"/>
    <property type="match status" value="1"/>
</dbReference>
<dbReference type="RefSeq" id="WP_112058818.1">
    <property type="nucleotide sequence ID" value="NZ_UAWL01000006.1"/>
</dbReference>
<evidence type="ECO:0000256" key="1">
    <source>
        <dbReference type="SAM" id="Coils"/>
    </source>
</evidence>
<organism evidence="3 4">
    <name type="scientific">Helicobacter fennelliae</name>
    <dbReference type="NCBI Taxonomy" id="215"/>
    <lineage>
        <taxon>Bacteria</taxon>
        <taxon>Pseudomonadati</taxon>
        <taxon>Campylobacterota</taxon>
        <taxon>Epsilonproteobacteria</taxon>
        <taxon>Campylobacterales</taxon>
        <taxon>Helicobacteraceae</taxon>
        <taxon>Helicobacter</taxon>
    </lineage>
</organism>
<name>A0A2X3BSD2_9HELI</name>
<dbReference type="PANTHER" id="PTHR39082">
    <property type="entry name" value="PHOSPHOLIPASE C-BETA-2-RELATED"/>
    <property type="match status" value="1"/>
</dbReference>
<proteinExistence type="predicted"/>
<protein>
    <submittedName>
        <fullName evidence="3">Putative zinc ribbon domain-containing protein</fullName>
    </submittedName>
</protein>
<dbReference type="InterPro" id="IPR003743">
    <property type="entry name" value="Zf-RING_7"/>
</dbReference>
<dbReference type="AlphaFoldDB" id="A0A2X3BSD2"/>
<evidence type="ECO:0000313" key="3">
    <source>
        <dbReference type="EMBL" id="SQB99065.1"/>
    </source>
</evidence>
<dbReference type="EMBL" id="UAWL01000006">
    <property type="protein sequence ID" value="SQB99065.1"/>
    <property type="molecule type" value="Genomic_DNA"/>
</dbReference>
<dbReference type="PANTHER" id="PTHR39082:SF1">
    <property type="entry name" value="SCAVENGER RECEPTOR CLASS A MEMBER 3"/>
    <property type="match status" value="1"/>
</dbReference>
<feature type="coiled-coil region" evidence="1">
    <location>
        <begin position="97"/>
        <end position="148"/>
    </location>
</feature>
<sequence length="236" mass="27233">MNKHLKQLIEIAQIDKESDAFEPMIKEKTKTLNALLASQDQQKSAITAIAESKDELKLAIVRNELSIQENSQKIEEISQKTKEVRSDREARALAIEEDLAREQIKHANSEIERLNKELESKEQEQAQKQAKQDELQAQIQELQVATDAEVKRIREQQHEIFLKKEKAIASIDQKVIIFYEKIRKWAKNTSVVPVKKQACGGCFIRINNKLYTEILQSNDIITCPHCGRILYIEENV</sequence>
<feature type="domain" description="C4-type zinc ribbon" evidence="2">
    <location>
        <begin position="198"/>
        <end position="230"/>
    </location>
</feature>
<gene>
    <name evidence="3" type="ORF">NCTC13102_01539</name>
</gene>
<keyword evidence="1" id="KW-0175">Coiled coil</keyword>
<reference evidence="3 4" key="1">
    <citation type="submission" date="2018-06" db="EMBL/GenBank/DDBJ databases">
        <authorList>
            <consortium name="Pathogen Informatics"/>
            <person name="Doyle S."/>
        </authorList>
    </citation>
    <scope>NUCLEOTIDE SEQUENCE [LARGE SCALE GENOMIC DNA]</scope>
    <source>
        <strain evidence="3 4">NCTC13102</strain>
    </source>
</reference>
<dbReference type="Gene3D" id="1.10.287.1490">
    <property type="match status" value="1"/>
</dbReference>